<dbReference type="OrthoDB" id="2043141at2"/>
<evidence type="ECO:0000259" key="2">
    <source>
        <dbReference type="Pfam" id="PF05065"/>
    </source>
</evidence>
<dbReference type="RefSeq" id="WP_138191751.1">
    <property type="nucleotide sequence ID" value="NZ_VBWP01000009.1"/>
</dbReference>
<evidence type="ECO:0000256" key="1">
    <source>
        <dbReference type="ARBA" id="ARBA00004328"/>
    </source>
</evidence>
<comment type="subcellular location">
    <subcellularLocation>
        <location evidence="1">Virion</location>
    </subcellularLocation>
</comment>
<keyword evidence="4" id="KW-1185">Reference proteome</keyword>
<organism evidence="3 4">
    <name type="scientific">Culicoidibacter larvae</name>
    <dbReference type="NCBI Taxonomy" id="2579976"/>
    <lineage>
        <taxon>Bacteria</taxon>
        <taxon>Bacillati</taxon>
        <taxon>Bacillota</taxon>
        <taxon>Culicoidibacteria</taxon>
        <taxon>Culicoidibacterales</taxon>
        <taxon>Culicoidibacteraceae</taxon>
        <taxon>Culicoidibacter</taxon>
    </lineage>
</organism>
<dbReference type="Gene3D" id="3.30.2400.10">
    <property type="entry name" value="Major capsid protein gp5"/>
    <property type="match status" value="1"/>
</dbReference>
<proteinExistence type="predicted"/>
<dbReference type="SUPFAM" id="SSF56563">
    <property type="entry name" value="Major capsid protein gp5"/>
    <property type="match status" value="1"/>
</dbReference>
<dbReference type="InterPro" id="IPR054612">
    <property type="entry name" value="Phage_capsid-like_C"/>
</dbReference>
<dbReference type="AlphaFoldDB" id="A0A5R8Q8W3"/>
<dbReference type="InParanoid" id="A0A5R8Q8W3"/>
<accession>A0A5R8Q8W3</accession>
<comment type="caution">
    <text evidence="3">The sequence shown here is derived from an EMBL/GenBank/DDBJ whole genome shotgun (WGS) entry which is preliminary data.</text>
</comment>
<gene>
    <name evidence="3" type="ORF">FEZ08_09485</name>
</gene>
<reference evidence="3 4" key="1">
    <citation type="submission" date="2019-05" db="EMBL/GenBank/DDBJ databases">
        <title>Culicoidintestinum kansasii gen. nov., sp. nov. from the gastrointestinal tract of the biting midge, Culicoides sonorensis.</title>
        <authorList>
            <person name="Neupane S."/>
            <person name="Ghosh A."/>
            <person name="Gunther S."/>
            <person name="Martin K."/>
            <person name="Zurek L."/>
        </authorList>
    </citation>
    <scope>NUCLEOTIDE SEQUENCE [LARGE SCALE GENOMIC DNA]</scope>
    <source>
        <strain evidence="3 4">CS-1</strain>
    </source>
</reference>
<dbReference type="InterPro" id="IPR024455">
    <property type="entry name" value="Phage_capsid"/>
</dbReference>
<protein>
    <submittedName>
        <fullName evidence="3">Phage major capsid protein</fullName>
    </submittedName>
</protein>
<dbReference type="Pfam" id="PF05065">
    <property type="entry name" value="Phage_capsid"/>
    <property type="match status" value="1"/>
</dbReference>
<dbReference type="EMBL" id="VBWP01000009">
    <property type="protein sequence ID" value="TLG72055.1"/>
    <property type="molecule type" value="Genomic_DNA"/>
</dbReference>
<evidence type="ECO:0000313" key="3">
    <source>
        <dbReference type="EMBL" id="TLG72055.1"/>
    </source>
</evidence>
<sequence length="366" mass="40969">MMNQDKLNEFKKQVFNDSLTEDEKQEAFASYITAVTENAAQNTLTEYINAQDKDVLIQRGAQVLTTEENEFYNKIKDEENYGTKEEFAFPATIVDRVFEDLLRDHPLLSKLNITYTKGLTRWVFSNVTGVATWGKLNDKITAELTAGFEGVDAGLNKLSAFMTIPLAMLELGNTWLDRYVRTVLSEAVSVALEEAVVNGTGKDQPIGILRSTEKDAVNGEQPLKDKIDLADYTAQSFYELKGKLNKGRNYKRPNGSLLLVMHPDTYTDQFAGQVTIQNALGVWVMNLPIAVEIVESFAVEVGVAVFGFGKDYEMAIGMAEKIEYSDEFKFLDDQRVYKTRLFAHGLSIKDGNFLVVTLPKVSNSPS</sequence>
<name>A0A5R8Q8W3_9FIRM</name>
<feature type="domain" description="Phage capsid-like C-terminal" evidence="2">
    <location>
        <begin position="89"/>
        <end position="243"/>
    </location>
</feature>
<dbReference type="NCBIfam" id="TIGR01554">
    <property type="entry name" value="major_cap_HK97"/>
    <property type="match status" value="1"/>
</dbReference>
<evidence type="ECO:0000313" key="4">
    <source>
        <dbReference type="Proteomes" id="UP000306912"/>
    </source>
</evidence>
<dbReference type="Proteomes" id="UP000306912">
    <property type="component" value="Unassembled WGS sequence"/>
</dbReference>